<accession>A0A368BRH6</accession>
<dbReference type="GO" id="GO:0043565">
    <property type="term" value="F:sequence-specific DNA binding"/>
    <property type="evidence" value="ECO:0007669"/>
    <property type="project" value="InterPro"/>
</dbReference>
<dbReference type="SUPFAM" id="SSF48295">
    <property type="entry name" value="TrpR-like"/>
    <property type="match status" value="1"/>
</dbReference>
<dbReference type="PANTHER" id="PTHR40080:SF1">
    <property type="entry name" value="TRPR-LIKE PROTEIN YERC_YECD"/>
    <property type="match status" value="1"/>
</dbReference>
<dbReference type="EMBL" id="QOPC01000001">
    <property type="protein sequence ID" value="RCL39685.1"/>
    <property type="molecule type" value="Genomic_DNA"/>
</dbReference>
<dbReference type="NCBIfam" id="TIGR02531">
    <property type="entry name" value="yecD_yerC"/>
    <property type="match status" value="1"/>
</dbReference>
<organism evidence="1 2">
    <name type="scientific">SAR86 cluster bacterium</name>
    <dbReference type="NCBI Taxonomy" id="2030880"/>
    <lineage>
        <taxon>Bacteria</taxon>
        <taxon>Pseudomonadati</taxon>
        <taxon>Pseudomonadota</taxon>
        <taxon>Gammaproteobacteria</taxon>
        <taxon>SAR86 cluster</taxon>
    </lineage>
</organism>
<dbReference type="InterPro" id="IPR000831">
    <property type="entry name" value="Trp_repress"/>
</dbReference>
<dbReference type="InterPro" id="IPR010921">
    <property type="entry name" value="Trp_repressor/repl_initiator"/>
</dbReference>
<dbReference type="Pfam" id="PF01371">
    <property type="entry name" value="Trp_repressor"/>
    <property type="match status" value="1"/>
</dbReference>
<sequence>MKLSTALKNLNSDKDIDNFLKDLCTPAEIEAMQERWEVAQLLYKGDSTYRDIASKLNTSTATVTRVARFLFKESNKGYLSLLKQD</sequence>
<proteinExistence type="predicted"/>
<evidence type="ECO:0000313" key="1">
    <source>
        <dbReference type="EMBL" id="RCL39685.1"/>
    </source>
</evidence>
<name>A0A368BRH6_9GAMM</name>
<dbReference type="PANTHER" id="PTHR40080">
    <property type="entry name" value="LMO1763 PROTEIN"/>
    <property type="match status" value="1"/>
</dbReference>
<dbReference type="InterPro" id="IPR038116">
    <property type="entry name" value="TrpR-like_sf"/>
</dbReference>
<protein>
    <submittedName>
        <fullName evidence="1">Transcriptional regulator</fullName>
    </submittedName>
</protein>
<dbReference type="Gene3D" id="1.10.1270.10">
    <property type="entry name" value="TrpR-like"/>
    <property type="match status" value="1"/>
</dbReference>
<dbReference type="AlphaFoldDB" id="A0A368BRH6"/>
<dbReference type="Proteomes" id="UP000253032">
    <property type="component" value="Unassembled WGS sequence"/>
</dbReference>
<comment type="caution">
    <text evidence="1">The sequence shown here is derived from an EMBL/GenBank/DDBJ whole genome shotgun (WGS) entry which is preliminary data.</text>
</comment>
<evidence type="ECO:0000313" key="2">
    <source>
        <dbReference type="Proteomes" id="UP000253032"/>
    </source>
</evidence>
<dbReference type="InterPro" id="IPR013368">
    <property type="entry name" value="YecD_YerC"/>
</dbReference>
<reference evidence="1 2" key="1">
    <citation type="journal article" date="2018" name="Microbiome">
        <title>Fine metagenomic profile of the Mediterranean stratified and mixed water columns revealed by assembly and recruitment.</title>
        <authorList>
            <person name="Haro-Moreno J.M."/>
            <person name="Lopez-Perez M."/>
            <person name="De La Torre J.R."/>
            <person name="Picazo A."/>
            <person name="Camacho A."/>
            <person name="Rodriguez-Valera F."/>
        </authorList>
    </citation>
    <scope>NUCLEOTIDE SEQUENCE [LARGE SCALE GENOMIC DNA]</scope>
    <source>
        <strain evidence="1">MED-G84</strain>
    </source>
</reference>
<gene>
    <name evidence="1" type="ORF">DBW98_00340</name>
</gene>
<dbReference type="GO" id="GO:0003700">
    <property type="term" value="F:DNA-binding transcription factor activity"/>
    <property type="evidence" value="ECO:0007669"/>
    <property type="project" value="InterPro"/>
</dbReference>